<comment type="similarity">
    <text evidence="1">Belongs to the AB hydrolase superfamily.</text>
</comment>
<evidence type="ECO:0000313" key="4">
    <source>
        <dbReference type="Proteomes" id="UP000604825"/>
    </source>
</evidence>
<protein>
    <recommendedName>
        <fullName evidence="2">AB hydrolase-1 domain-containing protein</fullName>
    </recommendedName>
</protein>
<dbReference type="Gene3D" id="3.40.50.1820">
    <property type="entry name" value="alpha/beta hydrolase"/>
    <property type="match status" value="1"/>
</dbReference>
<comment type="caution">
    <text evidence="3">The sequence shown here is derived from an EMBL/GenBank/DDBJ whole genome shotgun (WGS) entry which is preliminary data.</text>
</comment>
<evidence type="ECO:0000259" key="2">
    <source>
        <dbReference type="Pfam" id="PF00561"/>
    </source>
</evidence>
<keyword evidence="4" id="KW-1185">Reference proteome</keyword>
<evidence type="ECO:0000313" key="3">
    <source>
        <dbReference type="EMBL" id="CAD6231056.1"/>
    </source>
</evidence>
<dbReference type="Pfam" id="PF00561">
    <property type="entry name" value="Abhydrolase_1"/>
    <property type="match status" value="1"/>
</dbReference>
<dbReference type="SUPFAM" id="SSF53474">
    <property type="entry name" value="alpha/beta-Hydrolases"/>
    <property type="match status" value="1"/>
</dbReference>
<proteinExistence type="inferred from homology"/>
<accession>A0A811P000</accession>
<name>A0A811P000_9POAL</name>
<dbReference type="InterPro" id="IPR029058">
    <property type="entry name" value="AB_hydrolase_fold"/>
</dbReference>
<dbReference type="InterPro" id="IPR000073">
    <property type="entry name" value="AB_hydrolase_1"/>
</dbReference>
<dbReference type="OrthoDB" id="408373at2759"/>
<dbReference type="AlphaFoldDB" id="A0A811P000"/>
<evidence type="ECO:0000256" key="1">
    <source>
        <dbReference type="ARBA" id="ARBA00008645"/>
    </source>
</evidence>
<organism evidence="3 4">
    <name type="scientific">Miscanthus lutarioriparius</name>
    <dbReference type="NCBI Taxonomy" id="422564"/>
    <lineage>
        <taxon>Eukaryota</taxon>
        <taxon>Viridiplantae</taxon>
        <taxon>Streptophyta</taxon>
        <taxon>Embryophyta</taxon>
        <taxon>Tracheophyta</taxon>
        <taxon>Spermatophyta</taxon>
        <taxon>Magnoliopsida</taxon>
        <taxon>Liliopsida</taxon>
        <taxon>Poales</taxon>
        <taxon>Poaceae</taxon>
        <taxon>PACMAD clade</taxon>
        <taxon>Panicoideae</taxon>
        <taxon>Andropogonodae</taxon>
        <taxon>Andropogoneae</taxon>
        <taxon>Saccharinae</taxon>
        <taxon>Miscanthus</taxon>
    </lineage>
</organism>
<dbReference type="EMBL" id="CAJGYO010000005">
    <property type="protein sequence ID" value="CAD6231056.1"/>
    <property type="molecule type" value="Genomic_DNA"/>
</dbReference>
<dbReference type="Proteomes" id="UP000604825">
    <property type="component" value="Unassembled WGS sequence"/>
</dbReference>
<sequence>MYLNPRIVGCGERTLVLSHGYGGSQAIWDKVLPHLSRTNKVLLFDWDFSSTAAAAAAAEGAEEEGGEHSYYTFSRFADELVALMDEMKLRGAVYVGHSMAGMVGCIASIKRPDLFTHLVLVGASPRYMNSEDYEGGFDEPEIEAMLSRISSDFRGWAEDFVPLAIGGGADDHPSSVEVLARSFFAMDPRVAHGLARMIFLGDQRTLLGDVVVPCTLVHVSGDFAAPPCVGRYMQARMRAAAMHTIDSVGHFPQLVTPDELLGILDLVLGSGAAYGEEEEEATAAAMAETSSEVVVVSSGGLADAPESKGRIDVAT</sequence>
<dbReference type="PANTHER" id="PTHR43039">
    <property type="entry name" value="ESTERASE-RELATED"/>
    <property type="match status" value="1"/>
</dbReference>
<feature type="domain" description="AB hydrolase-1" evidence="2">
    <location>
        <begin position="14"/>
        <end position="254"/>
    </location>
</feature>
<reference evidence="3" key="1">
    <citation type="submission" date="2020-10" db="EMBL/GenBank/DDBJ databases">
        <authorList>
            <person name="Han B."/>
            <person name="Lu T."/>
            <person name="Zhao Q."/>
            <person name="Huang X."/>
            <person name="Zhao Y."/>
        </authorList>
    </citation>
    <scope>NUCLEOTIDE SEQUENCE</scope>
</reference>
<gene>
    <name evidence="3" type="ORF">NCGR_LOCUS21175</name>
</gene>